<dbReference type="AlphaFoldDB" id="A0A9X9QGK5"/>
<sequence>MLSITSMSGCSLFPLQLVEPEKNIIFVRKQRSAPRSLYYQFDMVNLV</sequence>
<accession>A0A9X9QGK5</accession>
<keyword evidence="2" id="KW-1185">Reference proteome</keyword>
<proteinExistence type="predicted"/>
<protein>
    <submittedName>
        <fullName evidence="1">Bgt-50234</fullName>
    </submittedName>
</protein>
<reference evidence="1 2" key="1">
    <citation type="submission" date="2018-08" db="EMBL/GenBank/DDBJ databases">
        <authorList>
            <person name="Muller C M."/>
        </authorList>
    </citation>
    <scope>NUCLEOTIDE SEQUENCE [LARGE SCALE GENOMIC DNA]</scope>
</reference>
<evidence type="ECO:0000313" key="2">
    <source>
        <dbReference type="Proteomes" id="UP000324639"/>
    </source>
</evidence>
<evidence type="ECO:0000313" key="1">
    <source>
        <dbReference type="EMBL" id="VDB95036.1"/>
    </source>
</evidence>
<dbReference type="EMBL" id="LR026993">
    <property type="protein sequence ID" value="VDB95036.1"/>
    <property type="molecule type" value="Genomic_DNA"/>
</dbReference>
<dbReference type="Proteomes" id="UP000324639">
    <property type="component" value="Chromosome Bgt_-10"/>
</dbReference>
<gene>
    <name evidence="1" type="ORF">BGT96224V316_LOCUS8091</name>
</gene>
<organism evidence="1 2">
    <name type="scientific">Blumeria graminis f. sp. tritici</name>
    <dbReference type="NCBI Taxonomy" id="62690"/>
    <lineage>
        <taxon>Eukaryota</taxon>
        <taxon>Fungi</taxon>
        <taxon>Dikarya</taxon>
        <taxon>Ascomycota</taxon>
        <taxon>Pezizomycotina</taxon>
        <taxon>Leotiomycetes</taxon>
        <taxon>Erysiphales</taxon>
        <taxon>Erysiphaceae</taxon>
        <taxon>Blumeria</taxon>
    </lineage>
</organism>
<name>A0A9X9QGK5_BLUGR</name>